<name>A0A1G2R9E0_9BACT</name>
<reference evidence="2 3" key="1">
    <citation type="journal article" date="2016" name="Nat. Commun.">
        <title>Thousands of microbial genomes shed light on interconnected biogeochemical processes in an aquifer system.</title>
        <authorList>
            <person name="Anantharaman K."/>
            <person name="Brown C.T."/>
            <person name="Hug L.A."/>
            <person name="Sharon I."/>
            <person name="Castelle C.J."/>
            <person name="Probst A.J."/>
            <person name="Thomas B.C."/>
            <person name="Singh A."/>
            <person name="Wilkins M.J."/>
            <person name="Karaoz U."/>
            <person name="Brodie E.L."/>
            <person name="Williams K.H."/>
            <person name="Hubbard S.S."/>
            <person name="Banfield J.F."/>
        </authorList>
    </citation>
    <scope>NUCLEOTIDE SEQUENCE [LARGE SCALE GENOMIC DNA]</scope>
</reference>
<comment type="caution">
    <text evidence="2">The sequence shown here is derived from an EMBL/GenBank/DDBJ whole genome shotgun (WGS) entry which is preliminary data.</text>
</comment>
<dbReference type="EMBL" id="MHTX01000009">
    <property type="protein sequence ID" value="OHA68711.1"/>
    <property type="molecule type" value="Genomic_DNA"/>
</dbReference>
<gene>
    <name evidence="2" type="ORF">A3D59_03765</name>
</gene>
<protein>
    <recommendedName>
        <fullName evidence="1">NADPH-dependent FMN reductase-like domain-containing protein</fullName>
    </recommendedName>
</protein>
<dbReference type="SUPFAM" id="SSF52218">
    <property type="entry name" value="Flavoproteins"/>
    <property type="match status" value="1"/>
</dbReference>
<proteinExistence type="predicted"/>
<evidence type="ECO:0000259" key="1">
    <source>
        <dbReference type="Pfam" id="PF03358"/>
    </source>
</evidence>
<dbReference type="GO" id="GO:0016491">
    <property type="term" value="F:oxidoreductase activity"/>
    <property type="evidence" value="ECO:0007669"/>
    <property type="project" value="InterPro"/>
</dbReference>
<sequence length="226" mass="25071">MVKDEDDDKISRPLIIGINASLTREGTTARNLKKTLQFVEKHGGKAKIIHLVDLEIFPPRGGYSKDGKENQPPYVNADTEFLFDELLAADGFILAVSVHWRLPASPAVAFLEKLDVLENKGCLLEGKAVGILVNYELEEGGVGATLMADFSDMGLHVAPYAKVACNFISSRVNQCPPLEWLLQNLSEVFRKEVDGFSWRLEALANNMMKEIKMLRHSGLGSKGSWR</sequence>
<evidence type="ECO:0000313" key="2">
    <source>
        <dbReference type="EMBL" id="OHA68711.1"/>
    </source>
</evidence>
<dbReference type="AlphaFoldDB" id="A0A1G2R9E0"/>
<dbReference type="InterPro" id="IPR029039">
    <property type="entry name" value="Flavoprotein-like_sf"/>
</dbReference>
<dbReference type="InterPro" id="IPR005025">
    <property type="entry name" value="FMN_Rdtase-like_dom"/>
</dbReference>
<evidence type="ECO:0000313" key="3">
    <source>
        <dbReference type="Proteomes" id="UP000179258"/>
    </source>
</evidence>
<dbReference type="Proteomes" id="UP000179258">
    <property type="component" value="Unassembled WGS sequence"/>
</dbReference>
<dbReference type="Gene3D" id="3.40.50.360">
    <property type="match status" value="1"/>
</dbReference>
<organism evidence="2 3">
    <name type="scientific">Candidatus Wildermuthbacteria bacterium RIFCSPHIGHO2_02_FULL_47_17</name>
    <dbReference type="NCBI Taxonomy" id="1802452"/>
    <lineage>
        <taxon>Bacteria</taxon>
        <taxon>Candidatus Wildermuthiibacteriota</taxon>
    </lineage>
</organism>
<dbReference type="Pfam" id="PF03358">
    <property type="entry name" value="FMN_red"/>
    <property type="match status" value="1"/>
</dbReference>
<feature type="domain" description="NADPH-dependent FMN reductase-like" evidence="1">
    <location>
        <begin position="15"/>
        <end position="149"/>
    </location>
</feature>
<accession>A0A1G2R9E0</accession>